<dbReference type="STRING" id="857566.A0A1E3PNT9"/>
<dbReference type="GO" id="GO:0071555">
    <property type="term" value="P:cell wall organization"/>
    <property type="evidence" value="ECO:0007669"/>
    <property type="project" value="UniProtKB-KW"/>
</dbReference>
<evidence type="ECO:0000256" key="5">
    <source>
        <dbReference type="ARBA" id="ARBA00022729"/>
    </source>
</evidence>
<dbReference type="EMBL" id="KV454407">
    <property type="protein sequence ID" value="ODQ67081.1"/>
    <property type="molecule type" value="Genomic_DNA"/>
</dbReference>
<reference evidence="13 14" key="1">
    <citation type="journal article" date="2016" name="Proc. Natl. Acad. Sci. U.S.A.">
        <title>Comparative genomics of biotechnologically important yeasts.</title>
        <authorList>
            <person name="Riley R."/>
            <person name="Haridas S."/>
            <person name="Wolfe K.H."/>
            <person name="Lopes M.R."/>
            <person name="Hittinger C.T."/>
            <person name="Goeker M."/>
            <person name="Salamov A.A."/>
            <person name="Wisecaver J.H."/>
            <person name="Long T.M."/>
            <person name="Calvey C.H."/>
            <person name="Aerts A.L."/>
            <person name="Barry K.W."/>
            <person name="Choi C."/>
            <person name="Clum A."/>
            <person name="Coughlan A.Y."/>
            <person name="Deshpande S."/>
            <person name="Douglass A.P."/>
            <person name="Hanson S.J."/>
            <person name="Klenk H.-P."/>
            <person name="LaButti K.M."/>
            <person name="Lapidus A."/>
            <person name="Lindquist E.A."/>
            <person name="Lipzen A.M."/>
            <person name="Meier-Kolthoff J.P."/>
            <person name="Ohm R.A."/>
            <person name="Otillar R.P."/>
            <person name="Pangilinan J.L."/>
            <person name="Peng Y."/>
            <person name="Rokas A."/>
            <person name="Rosa C.A."/>
            <person name="Scheuner C."/>
            <person name="Sibirny A.A."/>
            <person name="Slot J.C."/>
            <person name="Stielow J.B."/>
            <person name="Sun H."/>
            <person name="Kurtzman C.P."/>
            <person name="Blackwell M."/>
            <person name="Grigoriev I.V."/>
            <person name="Jeffries T.W."/>
        </authorList>
    </citation>
    <scope>NUCLEOTIDE SEQUENCE [LARGE SCALE GENOMIC DNA]</scope>
    <source>
        <strain evidence="13 14">DSM 6958</strain>
    </source>
</reference>
<feature type="region of interest" description="Disordered" evidence="10">
    <location>
        <begin position="255"/>
        <end position="276"/>
    </location>
</feature>
<evidence type="ECO:0000256" key="12">
    <source>
        <dbReference type="SAM" id="SignalP"/>
    </source>
</evidence>
<sequence>MKSLIVVLSGLLTCFASVYAVEAPVVMFSYREIPAIVNQMPNDYELETHHQTPSEFNLFTRKLVSSCPSDAYIIIDQPGVSLDDFYPMENGILAEDDSLWTHTRKHMAFSGTVYTGSVQLNSGSETDELHLDSLTNSLIKQCYCQIVDVDLTRDDGKPFDKYIDTRCRIIRVKFDPLPTTSFSRLVTLTANDEMINKIMGFIPSPFITTIYTSSSPTEPKSHHTDPIFQDILIEKKDPRHRKQWENHIGIVERRQKEQAQYHKRPSPKDGLPQFQKELKPPHKEVGWARARKYAEKVNTKFVWQWESDTSQIDPNEVLLISNESLVALIASLIAGGLSILCLKFSFGLVRGEKQSKLEQDKLNPSVKKSDNKKNEKESEKPSVTSRESK</sequence>
<evidence type="ECO:0000256" key="4">
    <source>
        <dbReference type="ARBA" id="ARBA00022692"/>
    </source>
</evidence>
<keyword evidence="9" id="KW-0961">Cell wall biogenesis/degradation</keyword>
<organism evidence="13 14">
    <name type="scientific">Nadsonia fulvescens var. elongata DSM 6958</name>
    <dbReference type="NCBI Taxonomy" id="857566"/>
    <lineage>
        <taxon>Eukaryota</taxon>
        <taxon>Fungi</taxon>
        <taxon>Dikarya</taxon>
        <taxon>Ascomycota</taxon>
        <taxon>Saccharomycotina</taxon>
        <taxon>Dipodascomycetes</taxon>
        <taxon>Dipodascales</taxon>
        <taxon>Dipodascales incertae sedis</taxon>
        <taxon>Nadsonia</taxon>
    </lineage>
</organism>
<keyword evidence="7 11" id="KW-1133">Transmembrane helix</keyword>
<keyword evidence="8 11" id="KW-0472">Membrane</keyword>
<evidence type="ECO:0000256" key="1">
    <source>
        <dbReference type="ARBA" id="ARBA00004115"/>
    </source>
</evidence>
<keyword evidence="14" id="KW-1185">Reference proteome</keyword>
<dbReference type="GO" id="GO:0006078">
    <property type="term" value="P:(1-&gt;6)-beta-D-glucan biosynthetic process"/>
    <property type="evidence" value="ECO:0007669"/>
    <property type="project" value="TreeGrafter"/>
</dbReference>
<dbReference type="GO" id="GO:0005789">
    <property type="term" value="C:endoplasmic reticulum membrane"/>
    <property type="evidence" value="ECO:0007669"/>
    <property type="project" value="UniProtKB-SubCell"/>
</dbReference>
<dbReference type="PANTHER" id="PTHR28285">
    <property type="entry name" value="PROTEIN BIG1"/>
    <property type="match status" value="1"/>
</dbReference>
<keyword evidence="4 11" id="KW-0812">Transmembrane</keyword>
<accession>A0A1E3PNT9</accession>
<keyword evidence="6" id="KW-0256">Endoplasmic reticulum</keyword>
<dbReference type="PANTHER" id="PTHR28285:SF1">
    <property type="entry name" value="PROTEIN BIG1"/>
    <property type="match status" value="1"/>
</dbReference>
<dbReference type="GO" id="GO:0009272">
    <property type="term" value="P:fungal-type cell wall biogenesis"/>
    <property type="evidence" value="ECO:0007669"/>
    <property type="project" value="TreeGrafter"/>
</dbReference>
<dbReference type="InterPro" id="IPR037654">
    <property type="entry name" value="Big1"/>
</dbReference>
<dbReference type="AlphaFoldDB" id="A0A1E3PNT9"/>
<evidence type="ECO:0000256" key="11">
    <source>
        <dbReference type="SAM" id="Phobius"/>
    </source>
</evidence>
<comment type="subcellular location">
    <subcellularLocation>
        <location evidence="1">Endoplasmic reticulum membrane</location>
        <topology evidence="1">Single-pass type I membrane protein</topology>
    </subcellularLocation>
</comment>
<evidence type="ECO:0000313" key="14">
    <source>
        <dbReference type="Proteomes" id="UP000095009"/>
    </source>
</evidence>
<name>A0A1E3PNT9_9ASCO</name>
<feature type="signal peptide" evidence="12">
    <location>
        <begin position="1"/>
        <end position="20"/>
    </location>
</feature>
<evidence type="ECO:0000313" key="13">
    <source>
        <dbReference type="EMBL" id="ODQ67081.1"/>
    </source>
</evidence>
<keyword evidence="5 12" id="KW-0732">Signal</keyword>
<dbReference type="Proteomes" id="UP000095009">
    <property type="component" value="Unassembled WGS sequence"/>
</dbReference>
<evidence type="ECO:0000256" key="10">
    <source>
        <dbReference type="SAM" id="MobiDB-lite"/>
    </source>
</evidence>
<feature type="region of interest" description="Disordered" evidence="10">
    <location>
        <begin position="354"/>
        <end position="389"/>
    </location>
</feature>
<gene>
    <name evidence="13" type="ORF">NADFUDRAFT_49525</name>
</gene>
<comment type="similarity">
    <text evidence="2">Belongs to the BIG1 family.</text>
</comment>
<protein>
    <recommendedName>
        <fullName evidence="3">Protein BIG1</fullName>
    </recommendedName>
</protein>
<evidence type="ECO:0000256" key="8">
    <source>
        <dbReference type="ARBA" id="ARBA00023136"/>
    </source>
</evidence>
<evidence type="ECO:0000256" key="6">
    <source>
        <dbReference type="ARBA" id="ARBA00022824"/>
    </source>
</evidence>
<feature type="transmembrane region" description="Helical" evidence="11">
    <location>
        <begin position="325"/>
        <end position="346"/>
    </location>
</feature>
<evidence type="ECO:0000256" key="2">
    <source>
        <dbReference type="ARBA" id="ARBA00008203"/>
    </source>
</evidence>
<proteinExistence type="inferred from homology"/>
<dbReference type="OrthoDB" id="9985059at2759"/>
<feature type="chain" id="PRO_5009133909" description="Protein BIG1" evidence="12">
    <location>
        <begin position="21"/>
        <end position="389"/>
    </location>
</feature>
<evidence type="ECO:0000256" key="9">
    <source>
        <dbReference type="ARBA" id="ARBA00023316"/>
    </source>
</evidence>
<evidence type="ECO:0000256" key="7">
    <source>
        <dbReference type="ARBA" id="ARBA00022989"/>
    </source>
</evidence>
<evidence type="ECO:0000256" key="3">
    <source>
        <dbReference type="ARBA" id="ARBA00022089"/>
    </source>
</evidence>